<accession>A0AAW6RA60</accession>
<comment type="caution">
    <text evidence="1">The sequence shown here is derived from an EMBL/GenBank/DDBJ whole genome shotgun (WGS) entry which is preliminary data.</text>
</comment>
<evidence type="ECO:0000313" key="1">
    <source>
        <dbReference type="EMBL" id="MDG6783157.1"/>
    </source>
</evidence>
<protein>
    <submittedName>
        <fullName evidence="1">Uncharacterized protein</fullName>
    </submittedName>
</protein>
<keyword evidence="1" id="KW-0614">Plasmid</keyword>
<gene>
    <name evidence="1" type="ORF">QBL07_20260</name>
</gene>
<name>A0AAW6RA60_GORRU</name>
<dbReference type="RefSeq" id="WP_139319559.1">
    <property type="nucleotide sequence ID" value="NZ_CP178557.1"/>
</dbReference>
<geneLocation type="plasmid" evidence="1">
    <name>p1517_part_2</name>
</geneLocation>
<sequence length="73" mass="8022">MSPNTTQIRRCCSFVQTAAAHRPLPSLPQHGEARQPADHGFYVSKGAATVATLSLRFAAGELSDLKNREEIQW</sequence>
<organism evidence="1">
    <name type="scientific">Gordonia rubripertincta</name>
    <name type="common">Rhodococcus corallinus</name>
    <dbReference type="NCBI Taxonomy" id="36822"/>
    <lineage>
        <taxon>Bacteria</taxon>
        <taxon>Bacillati</taxon>
        <taxon>Actinomycetota</taxon>
        <taxon>Actinomycetes</taxon>
        <taxon>Mycobacteriales</taxon>
        <taxon>Gordoniaceae</taxon>
        <taxon>Gordonia</taxon>
    </lineage>
</organism>
<dbReference type="AlphaFoldDB" id="A0AAW6RA60"/>
<proteinExistence type="predicted"/>
<reference evidence="1" key="1">
    <citation type="submission" date="2023-04" db="EMBL/GenBank/DDBJ databases">
        <title>Characterization and analysis of the complete genome of Gordonia rubripertincta 112, the degrader of aromatic and aliphatic compounds.</title>
        <authorList>
            <person name="Frantsuzova E."/>
            <person name="Bogun A."/>
            <person name="Delegan Y."/>
        </authorList>
    </citation>
    <scope>NUCLEOTIDE SEQUENCE</scope>
    <source>
        <strain evidence="1">112</strain>
        <plasmid evidence="1">p1517_part_2</plasmid>
    </source>
</reference>
<dbReference type="EMBL" id="JARUXG010000017">
    <property type="protein sequence ID" value="MDG6783157.1"/>
    <property type="molecule type" value="Genomic_DNA"/>
</dbReference>